<dbReference type="GO" id="GO:0032259">
    <property type="term" value="P:methylation"/>
    <property type="evidence" value="ECO:0007669"/>
    <property type="project" value="UniProtKB-KW"/>
</dbReference>
<proteinExistence type="predicted"/>
<evidence type="ECO:0000259" key="2">
    <source>
        <dbReference type="Pfam" id="PF05050"/>
    </source>
</evidence>
<dbReference type="PANTHER" id="PTHR34009:SF2">
    <property type="entry name" value="PROTEIN STAR"/>
    <property type="match status" value="1"/>
</dbReference>
<dbReference type="PANTHER" id="PTHR34009">
    <property type="entry name" value="PROTEIN STAR"/>
    <property type="match status" value="1"/>
</dbReference>
<keyword evidence="3" id="KW-0489">Methyltransferase</keyword>
<dbReference type="EMBL" id="JALBUU010000004">
    <property type="protein sequence ID" value="MCI0752672.1"/>
    <property type="molecule type" value="Genomic_DNA"/>
</dbReference>
<name>A0ABS9W0E7_9PROT</name>
<organism evidence="3 4">
    <name type="scientific">Teichococcus vastitatis</name>
    <dbReference type="NCBI Taxonomy" id="2307076"/>
    <lineage>
        <taxon>Bacteria</taxon>
        <taxon>Pseudomonadati</taxon>
        <taxon>Pseudomonadota</taxon>
        <taxon>Alphaproteobacteria</taxon>
        <taxon>Acetobacterales</taxon>
        <taxon>Roseomonadaceae</taxon>
        <taxon>Roseomonas</taxon>
    </lineage>
</organism>
<dbReference type="InterPro" id="IPR029063">
    <property type="entry name" value="SAM-dependent_MTases_sf"/>
</dbReference>
<dbReference type="InterPro" id="IPR006342">
    <property type="entry name" value="FkbM_mtfrase"/>
</dbReference>
<dbReference type="Gene3D" id="3.40.50.150">
    <property type="entry name" value="Vaccinia Virus protein VP39"/>
    <property type="match status" value="1"/>
</dbReference>
<dbReference type="NCBIfam" id="TIGR01444">
    <property type="entry name" value="fkbM_fam"/>
    <property type="match status" value="1"/>
</dbReference>
<feature type="region of interest" description="Disordered" evidence="1">
    <location>
        <begin position="259"/>
        <end position="283"/>
    </location>
</feature>
<evidence type="ECO:0000256" key="1">
    <source>
        <dbReference type="SAM" id="MobiDB-lite"/>
    </source>
</evidence>
<evidence type="ECO:0000313" key="3">
    <source>
        <dbReference type="EMBL" id="MCI0752672.1"/>
    </source>
</evidence>
<reference evidence="3 4" key="1">
    <citation type="submission" date="2022-03" db="EMBL/GenBank/DDBJ databases">
        <title>Complete genome analysis of Roseomonas KG 17.1 : a prolific producer of plant growth promoters.</title>
        <authorList>
            <person name="Saadouli I."/>
            <person name="Najjari A."/>
            <person name="Mosbah A."/>
            <person name="Ouzari H.I."/>
        </authorList>
    </citation>
    <scope>NUCLEOTIDE SEQUENCE [LARGE SCALE GENOMIC DNA]</scope>
    <source>
        <strain evidence="3 4">KG17-1</strain>
    </source>
</reference>
<evidence type="ECO:0000313" key="4">
    <source>
        <dbReference type="Proteomes" id="UP001201985"/>
    </source>
</evidence>
<dbReference type="RefSeq" id="WP_241792499.1">
    <property type="nucleotide sequence ID" value="NZ_JALBUU010000004.1"/>
</dbReference>
<dbReference type="SUPFAM" id="SSF53335">
    <property type="entry name" value="S-adenosyl-L-methionine-dependent methyltransferases"/>
    <property type="match status" value="1"/>
</dbReference>
<comment type="caution">
    <text evidence="3">The sequence shown here is derived from an EMBL/GenBank/DDBJ whole genome shotgun (WGS) entry which is preliminary data.</text>
</comment>
<feature type="domain" description="Methyltransferase FkbM" evidence="2">
    <location>
        <begin position="29"/>
        <end position="190"/>
    </location>
</feature>
<keyword evidence="4" id="KW-1185">Reference proteome</keyword>
<sequence length="479" mass="53483">MTFISYAQNGEDVILWRALQHVENGFYIDVGAWDPLDDSVTHAFYERGWSGINIEPSREYYERCVQQRSRDINLNVALGAVPGVVRFMNVNETGLSSTVEASAAAAAARGWAVQSRDVPALTLKDVCASFSPPEIHFLKIDVEGGELAVLQGADFNRFRPWIVVVEATLPNSRERSDSEWEPILLQAGYHRVLFDGLNLYFVAEEHQELAQHLTSGACTLDNFRSINAVRSEERASQLEARLAERQAALEQMRTQLEQAQDRLREGEQAASQADSERAAMAAAHAAEMAAQQSKLEKAVRALAQSERKSAEQARQLRDATLRLRRQGEVLDEISQIVASGTAQSEVPTSDTVALLRRHLAEQAHRIALLHQQQAEVILHRDNLLSSTSWQVTRPLRKVRTALHVLRRDPGLFVPLLSRNLRLQPRQPALPAPAPDPDSVAAPTALPQMPAGYERLSHRDRLVAAFRGEAERQRRFLSSL</sequence>
<dbReference type="Pfam" id="PF05050">
    <property type="entry name" value="Methyltransf_21"/>
    <property type="match status" value="1"/>
</dbReference>
<dbReference type="Proteomes" id="UP001201985">
    <property type="component" value="Unassembled WGS sequence"/>
</dbReference>
<feature type="compositionally biased region" description="Low complexity" evidence="1">
    <location>
        <begin position="268"/>
        <end position="283"/>
    </location>
</feature>
<gene>
    <name evidence="3" type="ORF">MON41_02690</name>
</gene>
<dbReference type="InterPro" id="IPR053202">
    <property type="entry name" value="EGF_Rcpt_Signaling_Reg"/>
</dbReference>
<keyword evidence="3" id="KW-0808">Transferase</keyword>
<dbReference type="GO" id="GO:0008168">
    <property type="term" value="F:methyltransferase activity"/>
    <property type="evidence" value="ECO:0007669"/>
    <property type="project" value="UniProtKB-KW"/>
</dbReference>
<protein>
    <submittedName>
        <fullName evidence="3">FkbM family methyltransferase</fullName>
    </submittedName>
</protein>
<accession>A0ABS9W0E7</accession>